<feature type="coiled-coil region" evidence="1">
    <location>
        <begin position="330"/>
        <end position="357"/>
    </location>
</feature>
<accession>A0A0V0R698</accession>
<evidence type="ECO:0000313" key="3">
    <source>
        <dbReference type="Proteomes" id="UP000054937"/>
    </source>
</evidence>
<organism evidence="2 3">
    <name type="scientific">Pseudocohnilembus persalinus</name>
    <name type="common">Ciliate</name>
    <dbReference type="NCBI Taxonomy" id="266149"/>
    <lineage>
        <taxon>Eukaryota</taxon>
        <taxon>Sar</taxon>
        <taxon>Alveolata</taxon>
        <taxon>Ciliophora</taxon>
        <taxon>Intramacronucleata</taxon>
        <taxon>Oligohymenophorea</taxon>
        <taxon>Scuticociliatia</taxon>
        <taxon>Philasterida</taxon>
        <taxon>Pseudocohnilembidae</taxon>
        <taxon>Pseudocohnilembus</taxon>
    </lineage>
</organism>
<name>A0A0V0R698_PSEPJ</name>
<evidence type="ECO:0000313" key="2">
    <source>
        <dbReference type="EMBL" id="KRX10003.1"/>
    </source>
</evidence>
<protein>
    <submittedName>
        <fullName evidence="2">Uncharacterized protein</fullName>
    </submittedName>
</protein>
<dbReference type="InParanoid" id="A0A0V0R698"/>
<proteinExistence type="predicted"/>
<reference evidence="2 3" key="1">
    <citation type="journal article" date="2015" name="Sci. Rep.">
        <title>Genome of the facultative scuticociliatosis pathogen Pseudocohnilembus persalinus provides insight into its virulence through horizontal gene transfer.</title>
        <authorList>
            <person name="Xiong J."/>
            <person name="Wang G."/>
            <person name="Cheng J."/>
            <person name="Tian M."/>
            <person name="Pan X."/>
            <person name="Warren A."/>
            <person name="Jiang C."/>
            <person name="Yuan D."/>
            <person name="Miao W."/>
        </authorList>
    </citation>
    <scope>NUCLEOTIDE SEQUENCE [LARGE SCALE GENOMIC DNA]</scope>
    <source>
        <strain evidence="2">36N120E</strain>
    </source>
</reference>
<dbReference type="Proteomes" id="UP000054937">
    <property type="component" value="Unassembled WGS sequence"/>
</dbReference>
<comment type="caution">
    <text evidence="2">The sequence shown here is derived from an EMBL/GenBank/DDBJ whole genome shotgun (WGS) entry which is preliminary data.</text>
</comment>
<dbReference type="EMBL" id="LDAU01000040">
    <property type="protein sequence ID" value="KRX10003.1"/>
    <property type="molecule type" value="Genomic_DNA"/>
</dbReference>
<sequence length="515" mass="63359">MKSSKQLPKNLENQIERYIFRFLDEIIQLDEKLEKLRKNLFYNTRDFNESQFFRKVALDHLERPVDYIDEMALKLYFNSVMHEGEILPREICYLLKYFSEKNNHKIYLENLQDILLPHTTNLNRQKLNNERINQIEGSGDSLSKEIERKIVIMLKAEIKFYRKIEKHKMEIFQLFSWNLFNINMFKQKLFSIQNLLHFLKQFDHKYGKNDALCIWRRIFYLNQRKYQTEVMTQAYLRPFFVPQDYFFHTQISENNFFGQNDDYQYQSHYMNSDNIRKQGLYADYTVPALNEAWKEIGNLPISVQFYNNSNDIQTIQQDKFMKDMINSLKKDKKRDQKQKYLDQALEYQNDLNKLTQIQERIEYKKYKFEIKKDLYRDHEDILIEKLKPKYYYNNLSDYNRKLLEQEKQHQHEKKIEQQTFKLMSPQKQVEESDQYKKYNLEKYQFIKKMEEPLKNPKHSQQYLKNEVKDKKPYKNPENNKYSNFTNYKGKNQYRTVNPNPYNHEFRKININNFII</sequence>
<keyword evidence="1" id="KW-0175">Coiled coil</keyword>
<gene>
    <name evidence="2" type="ORF">PPERSA_08406</name>
</gene>
<keyword evidence="3" id="KW-1185">Reference proteome</keyword>
<evidence type="ECO:0000256" key="1">
    <source>
        <dbReference type="SAM" id="Coils"/>
    </source>
</evidence>
<dbReference type="AlphaFoldDB" id="A0A0V0R698"/>